<evidence type="ECO:0000313" key="3">
    <source>
        <dbReference type="Proteomes" id="UP000263094"/>
    </source>
</evidence>
<evidence type="ECO:0008006" key="4">
    <source>
        <dbReference type="Google" id="ProtNLM"/>
    </source>
</evidence>
<gene>
    <name evidence="2" type="ORF">DY218_08655</name>
</gene>
<dbReference type="PROSITE" id="PS51257">
    <property type="entry name" value="PROKAR_LIPOPROTEIN"/>
    <property type="match status" value="1"/>
</dbReference>
<comment type="caution">
    <text evidence="2">The sequence shown here is derived from an EMBL/GenBank/DDBJ whole genome shotgun (WGS) entry which is preliminary data.</text>
</comment>
<protein>
    <recommendedName>
        <fullName evidence="4">Secreted protein</fullName>
    </recommendedName>
</protein>
<sequence>MWRGLCRRVLGVVVGALLVGVACVAGPAQARGGAEGGASAPEFDFGACPARAELPAGADPGTWRCEVMEATGHLKVGSVDEPIDRPIRITFAEGRVGGEFRQVFGELRSDPIPVGGSPLTLTPQYGGYADFESDSIRRGELDLKFAVGLRGVPTAGQHCAVGSDRDAVHLVLQDTDPTRVVSEDPLVVAFGAEDVRFAVPRTSGCGPLRGLLDRQLALPSPSGVNHISLDAMVGIRPYE</sequence>
<dbReference type="AlphaFoldDB" id="A0A372M909"/>
<feature type="signal peptide" evidence="1">
    <location>
        <begin position="1"/>
        <end position="30"/>
    </location>
</feature>
<dbReference type="RefSeq" id="WP_128555336.1">
    <property type="nucleotide sequence ID" value="NZ_QUAK01000043.1"/>
</dbReference>
<name>A0A372M909_9ACTN</name>
<dbReference type="Proteomes" id="UP000263094">
    <property type="component" value="Unassembled WGS sequence"/>
</dbReference>
<feature type="chain" id="PRO_5016894340" description="Secreted protein" evidence="1">
    <location>
        <begin position="31"/>
        <end position="239"/>
    </location>
</feature>
<keyword evidence="3" id="KW-1185">Reference proteome</keyword>
<reference evidence="2 3" key="1">
    <citation type="submission" date="2018-08" db="EMBL/GenBank/DDBJ databases">
        <title>Isolation, diversity and antifungal activity of Actinobacteria from wheat.</title>
        <authorList>
            <person name="Han C."/>
        </authorList>
    </citation>
    <scope>NUCLEOTIDE SEQUENCE [LARGE SCALE GENOMIC DNA]</scope>
    <source>
        <strain evidence="2 3">NEAU-YY421</strain>
    </source>
</reference>
<evidence type="ECO:0000256" key="1">
    <source>
        <dbReference type="SAM" id="SignalP"/>
    </source>
</evidence>
<evidence type="ECO:0000313" key="2">
    <source>
        <dbReference type="EMBL" id="RFU87110.1"/>
    </source>
</evidence>
<organism evidence="2 3">
    <name type="scientific">Streptomyces triticagri</name>
    <dbReference type="NCBI Taxonomy" id="2293568"/>
    <lineage>
        <taxon>Bacteria</taxon>
        <taxon>Bacillati</taxon>
        <taxon>Actinomycetota</taxon>
        <taxon>Actinomycetes</taxon>
        <taxon>Kitasatosporales</taxon>
        <taxon>Streptomycetaceae</taxon>
        <taxon>Streptomyces</taxon>
    </lineage>
</organism>
<accession>A0A372M909</accession>
<dbReference type="OrthoDB" id="4461339at2"/>
<dbReference type="EMBL" id="QUAK01000043">
    <property type="protein sequence ID" value="RFU87110.1"/>
    <property type="molecule type" value="Genomic_DNA"/>
</dbReference>
<proteinExistence type="predicted"/>
<keyword evidence="1" id="KW-0732">Signal</keyword>